<feature type="transmembrane region" description="Helical" evidence="1">
    <location>
        <begin position="120"/>
        <end position="136"/>
    </location>
</feature>
<name>A0ABS8PT37_9BACT</name>
<keyword evidence="1" id="KW-0812">Transmembrane</keyword>
<dbReference type="RefSeq" id="WP_231005585.1">
    <property type="nucleotide sequence ID" value="NZ_JAJNEC010000005.1"/>
</dbReference>
<keyword evidence="1" id="KW-0472">Membrane</keyword>
<evidence type="ECO:0000313" key="2">
    <source>
        <dbReference type="EMBL" id="MCD2424213.1"/>
    </source>
</evidence>
<sequence length="230" mass="26686">MLTHEQIQYLDQFCEQKGVHYYDLRMELTDHLAASIENKISENPALSFDTALMAVHHSFGKNGFSNLVEERRAVLTQARKKAYWENIRHYFEWPRILLSTALLVAAFIPTLFITAADTRMIYALCILLMPSLIPLLQPKFMRRRFKPVLPLISLYALSWRPFSLPSFYFIYRILLAVFHKKIDAVPFSVPFFLTLGVAGLIFELSNFKAAHDLYTKATKEYPLAFIKKTS</sequence>
<accession>A0ABS8PT37</accession>
<gene>
    <name evidence="2" type="ORF">LQ567_15640</name>
</gene>
<dbReference type="EMBL" id="JAJNEC010000005">
    <property type="protein sequence ID" value="MCD2424213.1"/>
    <property type="molecule type" value="Genomic_DNA"/>
</dbReference>
<evidence type="ECO:0000313" key="3">
    <source>
        <dbReference type="Proteomes" id="UP001199816"/>
    </source>
</evidence>
<feature type="transmembrane region" description="Helical" evidence="1">
    <location>
        <begin position="184"/>
        <end position="202"/>
    </location>
</feature>
<feature type="transmembrane region" description="Helical" evidence="1">
    <location>
        <begin position="96"/>
        <end position="114"/>
    </location>
</feature>
<organism evidence="2 3">
    <name type="scientific">Niabella pedocola</name>
    <dbReference type="NCBI Taxonomy" id="1752077"/>
    <lineage>
        <taxon>Bacteria</taxon>
        <taxon>Pseudomonadati</taxon>
        <taxon>Bacteroidota</taxon>
        <taxon>Chitinophagia</taxon>
        <taxon>Chitinophagales</taxon>
        <taxon>Chitinophagaceae</taxon>
        <taxon>Niabella</taxon>
    </lineage>
</organism>
<feature type="transmembrane region" description="Helical" evidence="1">
    <location>
        <begin position="157"/>
        <end position="178"/>
    </location>
</feature>
<evidence type="ECO:0000256" key="1">
    <source>
        <dbReference type="SAM" id="Phobius"/>
    </source>
</evidence>
<dbReference type="Proteomes" id="UP001199816">
    <property type="component" value="Unassembled WGS sequence"/>
</dbReference>
<keyword evidence="3" id="KW-1185">Reference proteome</keyword>
<reference evidence="2 3" key="1">
    <citation type="submission" date="2021-11" db="EMBL/GenBank/DDBJ databases">
        <title>Genomic of Niabella pedocola.</title>
        <authorList>
            <person name="Wu T."/>
        </authorList>
    </citation>
    <scope>NUCLEOTIDE SEQUENCE [LARGE SCALE GENOMIC DNA]</scope>
    <source>
        <strain evidence="2 3">JCM 31011</strain>
    </source>
</reference>
<proteinExistence type="predicted"/>
<comment type="caution">
    <text evidence="2">The sequence shown here is derived from an EMBL/GenBank/DDBJ whole genome shotgun (WGS) entry which is preliminary data.</text>
</comment>
<protein>
    <submittedName>
        <fullName evidence="2">Uncharacterized protein</fullName>
    </submittedName>
</protein>
<keyword evidence="1" id="KW-1133">Transmembrane helix</keyword>